<dbReference type="GO" id="GO:0031177">
    <property type="term" value="F:phosphopantetheine binding"/>
    <property type="evidence" value="ECO:0007669"/>
    <property type="project" value="InterPro"/>
</dbReference>
<reference evidence="4" key="1">
    <citation type="journal article" date="2014" name="Int. J. Syst. Evol. Microbiol.">
        <title>Complete genome sequence of Corynebacterium casei LMG S-19264T (=DSM 44701T), isolated from a smear-ripened cheese.</title>
        <authorList>
            <consortium name="US DOE Joint Genome Institute (JGI-PGF)"/>
            <person name="Walter F."/>
            <person name="Albersmeier A."/>
            <person name="Kalinowski J."/>
            <person name="Ruckert C."/>
        </authorList>
    </citation>
    <scope>NUCLEOTIDE SEQUENCE</scope>
    <source>
        <strain evidence="4">JCM 4790</strain>
    </source>
</reference>
<dbReference type="EMBL" id="BMVU01000073">
    <property type="protein sequence ID" value="GGY10381.1"/>
    <property type="molecule type" value="Genomic_DNA"/>
</dbReference>
<dbReference type="InterPro" id="IPR020845">
    <property type="entry name" value="AMP-binding_CS"/>
</dbReference>
<dbReference type="PROSITE" id="PS00012">
    <property type="entry name" value="PHOSPHOPANTETHEINE"/>
    <property type="match status" value="1"/>
</dbReference>
<dbReference type="CDD" id="cd05930">
    <property type="entry name" value="A_NRPS"/>
    <property type="match status" value="1"/>
</dbReference>
<evidence type="ECO:0000256" key="2">
    <source>
        <dbReference type="ARBA" id="ARBA00022553"/>
    </source>
</evidence>
<dbReference type="GO" id="GO:0044550">
    <property type="term" value="P:secondary metabolite biosynthetic process"/>
    <property type="evidence" value="ECO:0007669"/>
    <property type="project" value="TreeGrafter"/>
</dbReference>
<dbReference type="Gene3D" id="3.40.50.12780">
    <property type="entry name" value="N-terminal domain of ligase-like"/>
    <property type="match status" value="1"/>
</dbReference>
<dbReference type="InterPro" id="IPR025110">
    <property type="entry name" value="AMP-bd_C"/>
</dbReference>
<dbReference type="Pfam" id="PF00501">
    <property type="entry name" value="AMP-binding"/>
    <property type="match status" value="1"/>
</dbReference>
<dbReference type="Proteomes" id="UP000619244">
    <property type="component" value="Unassembled WGS sequence"/>
</dbReference>
<reference evidence="4" key="2">
    <citation type="submission" date="2020-09" db="EMBL/GenBank/DDBJ databases">
        <authorList>
            <person name="Sun Q."/>
            <person name="Ohkuma M."/>
        </authorList>
    </citation>
    <scope>NUCLEOTIDE SEQUENCE</scope>
    <source>
        <strain evidence="4">JCM 4790</strain>
    </source>
</reference>
<dbReference type="InterPro" id="IPR036736">
    <property type="entry name" value="ACP-like_sf"/>
</dbReference>
<dbReference type="InterPro" id="IPR020806">
    <property type="entry name" value="PKS_PP-bd"/>
</dbReference>
<dbReference type="Pfam" id="PF00550">
    <property type="entry name" value="PP-binding"/>
    <property type="match status" value="1"/>
</dbReference>
<keyword evidence="5" id="KW-1185">Reference proteome</keyword>
<dbReference type="PROSITE" id="PS00455">
    <property type="entry name" value="AMP_BINDING"/>
    <property type="match status" value="1"/>
</dbReference>
<proteinExistence type="predicted"/>
<dbReference type="RefSeq" id="WP_190194653.1">
    <property type="nucleotide sequence ID" value="NZ_BMVU01000073.1"/>
</dbReference>
<dbReference type="Pfam" id="PF13193">
    <property type="entry name" value="AMP-binding_C"/>
    <property type="match status" value="1"/>
</dbReference>
<dbReference type="GO" id="GO:0043041">
    <property type="term" value="P:amino acid activation for nonribosomal peptide biosynthetic process"/>
    <property type="evidence" value="ECO:0007669"/>
    <property type="project" value="TreeGrafter"/>
</dbReference>
<feature type="domain" description="Carrier" evidence="3">
    <location>
        <begin position="508"/>
        <end position="583"/>
    </location>
</feature>
<dbReference type="InterPro" id="IPR000873">
    <property type="entry name" value="AMP-dep_synth/lig_dom"/>
</dbReference>
<dbReference type="AlphaFoldDB" id="A0A918U8P6"/>
<name>A0A918U8P6_9ACTN</name>
<dbReference type="InterPro" id="IPR010071">
    <property type="entry name" value="AA_adenyl_dom"/>
</dbReference>
<dbReference type="InterPro" id="IPR042099">
    <property type="entry name" value="ANL_N_sf"/>
</dbReference>
<dbReference type="InterPro" id="IPR009081">
    <property type="entry name" value="PP-bd_ACP"/>
</dbReference>
<dbReference type="PANTHER" id="PTHR45527:SF1">
    <property type="entry name" value="FATTY ACID SYNTHASE"/>
    <property type="match status" value="1"/>
</dbReference>
<protein>
    <recommendedName>
        <fullName evidence="3">Carrier domain-containing protein</fullName>
    </recommendedName>
</protein>
<organism evidence="4 5">
    <name type="scientific">Streptomyces minutiscleroticus</name>
    <dbReference type="NCBI Taxonomy" id="68238"/>
    <lineage>
        <taxon>Bacteria</taxon>
        <taxon>Bacillati</taxon>
        <taxon>Actinomycetota</taxon>
        <taxon>Actinomycetes</taxon>
        <taxon>Kitasatosporales</taxon>
        <taxon>Streptomycetaceae</taxon>
        <taxon>Streptomyces</taxon>
    </lineage>
</organism>
<dbReference type="PANTHER" id="PTHR45527">
    <property type="entry name" value="NONRIBOSOMAL PEPTIDE SYNTHETASE"/>
    <property type="match status" value="1"/>
</dbReference>
<dbReference type="GO" id="GO:0005737">
    <property type="term" value="C:cytoplasm"/>
    <property type="evidence" value="ECO:0007669"/>
    <property type="project" value="TreeGrafter"/>
</dbReference>
<dbReference type="PROSITE" id="PS50075">
    <property type="entry name" value="CARRIER"/>
    <property type="match status" value="1"/>
</dbReference>
<keyword evidence="1" id="KW-0596">Phosphopantetheine</keyword>
<dbReference type="NCBIfam" id="TIGR01733">
    <property type="entry name" value="AA-adenyl-dom"/>
    <property type="match status" value="1"/>
</dbReference>
<dbReference type="Gene3D" id="3.30.300.30">
    <property type="match status" value="1"/>
</dbReference>
<dbReference type="InterPro" id="IPR045851">
    <property type="entry name" value="AMP-bd_C_sf"/>
</dbReference>
<evidence type="ECO:0000256" key="1">
    <source>
        <dbReference type="ARBA" id="ARBA00022450"/>
    </source>
</evidence>
<evidence type="ECO:0000313" key="4">
    <source>
        <dbReference type="EMBL" id="GGY10381.1"/>
    </source>
</evidence>
<evidence type="ECO:0000259" key="3">
    <source>
        <dbReference type="PROSITE" id="PS50075"/>
    </source>
</evidence>
<comment type="caution">
    <text evidence="4">The sequence shown here is derived from an EMBL/GenBank/DDBJ whole genome shotgun (WGS) entry which is preliminary data.</text>
</comment>
<dbReference type="SUPFAM" id="SSF56801">
    <property type="entry name" value="Acetyl-CoA synthetase-like"/>
    <property type="match status" value="1"/>
</dbReference>
<gene>
    <name evidence="4" type="ORF">GCM10010358_73670</name>
</gene>
<dbReference type="InterPro" id="IPR006162">
    <property type="entry name" value="Ppantetheine_attach_site"/>
</dbReference>
<dbReference type="Gene3D" id="3.40.50.1820">
    <property type="entry name" value="alpha/beta hydrolase"/>
    <property type="match status" value="1"/>
</dbReference>
<dbReference type="SUPFAM" id="SSF47336">
    <property type="entry name" value="ACP-like"/>
    <property type="match status" value="1"/>
</dbReference>
<sequence length="588" mass="62643">MTVPTLLERFAGQVAARPESVALRHAGTSLTYGELDGWSGRLAAQLVAKGVGPDSLVALAARRGPAAIAGVLAVLKTGAAYLGLDPATPVRRQRRMVEETGPDCLLAEPGLDQFPTLDAARVTLAPASSGPLHQAPGRVPGEDGDGDALFHIVYTSGTTGNPKGVRIGTRSVRGRLEWMWRDHPFPPDAVLAVQKSPALVASPWEMLGGLLMGVPSVVLTDDEVLDPELFAAVVAKERITHLFLTPHLLDGLLSQSAKFADEHQPVLVTTGADTLPVAMARRFHAVWPRATLLNLYGMTETASNVAAYDTSSLPADAERVPVGTPVAGALLSVRDRHGRRLPPGVTGEVWVAGPPVALGYVGGDDEDAFRTDDRGVRHYRTGDRGRLLPDGALELTGRTDHQVKIRGYRVELEEIESVLRKAPDVTDAGAYVDTDGDEPRLVACVVYDDQPGGDTLRAYLRDRLPDYMLPARIQKVARLPLGANGKLDRAALRTLVTETGQERAVRFAPADADEAAVAALWEELLGTAPGTADENFFDAGGHSLLAVRLANRLSATAGRRIPLRRILAAPTVTGVATLLRTARQGEEA</sequence>
<keyword evidence="2" id="KW-0597">Phosphoprotein</keyword>
<evidence type="ECO:0000313" key="5">
    <source>
        <dbReference type="Proteomes" id="UP000619244"/>
    </source>
</evidence>
<dbReference type="GO" id="GO:0017000">
    <property type="term" value="P:antibiotic biosynthetic process"/>
    <property type="evidence" value="ECO:0007669"/>
    <property type="project" value="UniProtKB-ARBA"/>
</dbReference>
<accession>A0A918U8P6</accession>
<dbReference type="InterPro" id="IPR029058">
    <property type="entry name" value="AB_hydrolase_fold"/>
</dbReference>
<dbReference type="SMART" id="SM00823">
    <property type="entry name" value="PKS_PP"/>
    <property type="match status" value="1"/>
</dbReference>